<proteinExistence type="inferred from homology"/>
<sequence>MNLDEIDWKWYTDEVFRNRALSNTLKPSEVNAEDYVAIYYAGGHGAMFDFPDAKELSAIASKIYKNQGIVSAVCHGIVGLLNIVDEQGKELVADRIITGFTNEEEEIGQATAIVPFLAEDELKKHGANYQSGAAYTDVVKVDGRLLTGQNPQSAHSLGQAVAKKLKK</sequence>
<evidence type="ECO:0000313" key="5">
    <source>
        <dbReference type="EMBL" id="OJG41168.1"/>
    </source>
</evidence>
<dbReference type="AlphaFoldDB" id="A0A1L8TAF7"/>
<dbReference type="EMBL" id="JXKQ01000026">
    <property type="protein sequence ID" value="OJG41168.1"/>
    <property type="molecule type" value="Genomic_DNA"/>
</dbReference>
<dbReference type="InterPro" id="IPR050325">
    <property type="entry name" value="Prot/Nucl_acid_deglycase"/>
</dbReference>
<dbReference type="GO" id="GO:0019172">
    <property type="term" value="F:glyoxalase III activity"/>
    <property type="evidence" value="ECO:0007669"/>
    <property type="project" value="TreeGrafter"/>
</dbReference>
<dbReference type="CDD" id="cd03141">
    <property type="entry name" value="GATase1_Hsp31_like"/>
    <property type="match status" value="1"/>
</dbReference>
<dbReference type="Gene3D" id="3.40.50.880">
    <property type="match status" value="1"/>
</dbReference>
<dbReference type="Pfam" id="PF01965">
    <property type="entry name" value="DJ-1_PfpI"/>
    <property type="match status" value="1"/>
</dbReference>
<dbReference type="RefSeq" id="WP_084405671.1">
    <property type="nucleotide sequence ID" value="NZ_JBHSHK010000015.1"/>
</dbReference>
<dbReference type="STRING" id="249189.RV04_GL001217"/>
<feature type="domain" description="DJ-1/PfpI" evidence="4">
    <location>
        <begin position="27"/>
        <end position="163"/>
    </location>
</feature>
<comment type="similarity">
    <text evidence="3">Belongs to the peptidase C56 family. HSP31-like subfamily.</text>
</comment>
<protein>
    <submittedName>
        <fullName evidence="5">ThiJ/pfpI family protein</fullName>
    </submittedName>
</protein>
<evidence type="ECO:0000259" key="4">
    <source>
        <dbReference type="Pfam" id="PF01965"/>
    </source>
</evidence>
<evidence type="ECO:0000256" key="1">
    <source>
        <dbReference type="ARBA" id="ARBA00023016"/>
    </source>
</evidence>
<dbReference type="GO" id="GO:0005737">
    <property type="term" value="C:cytoplasm"/>
    <property type="evidence" value="ECO:0007669"/>
    <property type="project" value="TreeGrafter"/>
</dbReference>
<gene>
    <name evidence="5" type="ORF">RV04_GL001217</name>
</gene>
<dbReference type="InterPro" id="IPR002818">
    <property type="entry name" value="DJ-1/PfpI"/>
</dbReference>
<evidence type="ECO:0000256" key="2">
    <source>
        <dbReference type="ARBA" id="ARBA00023239"/>
    </source>
</evidence>
<keyword evidence="1" id="KW-0346">Stress response</keyword>
<reference evidence="5 6" key="1">
    <citation type="submission" date="2014-12" db="EMBL/GenBank/DDBJ databases">
        <title>Draft genome sequences of 29 type strains of Enterococci.</title>
        <authorList>
            <person name="Zhong Z."/>
            <person name="Sun Z."/>
            <person name="Liu W."/>
            <person name="Zhang W."/>
            <person name="Zhang H."/>
        </authorList>
    </citation>
    <scope>NUCLEOTIDE SEQUENCE [LARGE SCALE GENOMIC DNA]</scope>
    <source>
        <strain evidence="5 6">DSM 17122</strain>
    </source>
</reference>
<evidence type="ECO:0000313" key="6">
    <source>
        <dbReference type="Proteomes" id="UP000182077"/>
    </source>
</evidence>
<keyword evidence="2" id="KW-0456">Lyase</keyword>
<dbReference type="PANTHER" id="PTHR48094:SF11">
    <property type="entry name" value="GLUTATHIONE-INDEPENDENT GLYOXALASE HSP31-RELATED"/>
    <property type="match status" value="1"/>
</dbReference>
<dbReference type="PANTHER" id="PTHR48094">
    <property type="entry name" value="PROTEIN/NUCLEIC ACID DEGLYCASE DJ-1-RELATED"/>
    <property type="match status" value="1"/>
</dbReference>
<dbReference type="GO" id="GO:0019243">
    <property type="term" value="P:methylglyoxal catabolic process to D-lactate via S-lactoyl-glutathione"/>
    <property type="evidence" value="ECO:0007669"/>
    <property type="project" value="TreeGrafter"/>
</dbReference>
<accession>A0A1L8TAF7</accession>
<keyword evidence="6" id="KW-1185">Reference proteome</keyword>
<name>A0A1L8TAF7_9ENTE</name>
<comment type="caution">
    <text evidence="5">The sequence shown here is derived from an EMBL/GenBank/DDBJ whole genome shotgun (WGS) entry which is preliminary data.</text>
</comment>
<dbReference type="InterPro" id="IPR029062">
    <property type="entry name" value="Class_I_gatase-like"/>
</dbReference>
<dbReference type="Proteomes" id="UP000182077">
    <property type="component" value="Unassembled WGS sequence"/>
</dbReference>
<organism evidence="5 6">
    <name type="scientific">Enterococcus hermanniensis</name>
    <dbReference type="NCBI Taxonomy" id="249189"/>
    <lineage>
        <taxon>Bacteria</taxon>
        <taxon>Bacillati</taxon>
        <taxon>Bacillota</taxon>
        <taxon>Bacilli</taxon>
        <taxon>Lactobacillales</taxon>
        <taxon>Enterococcaceae</taxon>
        <taxon>Enterococcus</taxon>
    </lineage>
</organism>
<evidence type="ECO:0000256" key="3">
    <source>
        <dbReference type="ARBA" id="ARBA00038493"/>
    </source>
</evidence>
<dbReference type="SUPFAM" id="SSF52317">
    <property type="entry name" value="Class I glutamine amidotransferase-like"/>
    <property type="match status" value="1"/>
</dbReference>